<dbReference type="GO" id="GO:0032259">
    <property type="term" value="P:methylation"/>
    <property type="evidence" value="ECO:0007669"/>
    <property type="project" value="UniProtKB-KW"/>
</dbReference>
<protein>
    <recommendedName>
        <fullName evidence="2">site-specific DNA-methyltransferase (adenine-specific)</fullName>
        <ecNumber evidence="2">2.1.1.72</ecNumber>
    </recommendedName>
</protein>
<dbReference type="InterPro" id="IPR054557">
    <property type="entry name" value="NA-iREase1_dom"/>
</dbReference>
<evidence type="ECO:0000259" key="8">
    <source>
        <dbReference type="Pfam" id="PF22722"/>
    </source>
</evidence>
<keyword evidence="10" id="KW-1185">Reference proteome</keyword>
<proteinExistence type="inferred from homology"/>
<dbReference type="Gene3D" id="3.40.50.150">
    <property type="entry name" value="Vaccinia Virus protein VP39"/>
    <property type="match status" value="1"/>
</dbReference>
<keyword evidence="4 9" id="KW-0808">Transferase</keyword>
<dbReference type="InterPro" id="IPR001091">
    <property type="entry name" value="RM_Methyltransferase"/>
</dbReference>
<dbReference type="Proteomes" id="UP000503018">
    <property type="component" value="Chromosome"/>
</dbReference>
<dbReference type="InterPro" id="IPR002052">
    <property type="entry name" value="DNA_methylase_N6_adenine_CS"/>
</dbReference>
<gene>
    <name evidence="9" type="ORF">GV829_10100</name>
</gene>
<dbReference type="PRINTS" id="PR00508">
    <property type="entry name" value="S21N4MTFRASE"/>
</dbReference>
<dbReference type="RefSeq" id="WP_169946320.1">
    <property type="nucleotide sequence ID" value="NZ_CP053015.1"/>
</dbReference>
<keyword evidence="3 9" id="KW-0489">Methyltransferase</keyword>
<dbReference type="GO" id="GO:0008170">
    <property type="term" value="F:N-methyltransferase activity"/>
    <property type="evidence" value="ECO:0007669"/>
    <property type="project" value="InterPro"/>
</dbReference>
<feature type="domain" description="NACHT-associated inactive Restriction Endonuclease 1 sensor" evidence="8">
    <location>
        <begin position="470"/>
        <end position="581"/>
    </location>
</feature>
<dbReference type="Pfam" id="PF01555">
    <property type="entry name" value="N6_N4_Mtase"/>
    <property type="match status" value="1"/>
</dbReference>
<evidence type="ECO:0000313" key="9">
    <source>
        <dbReference type="EMBL" id="QJQ32749.1"/>
    </source>
</evidence>
<sequence length="615" mass="68036">MSNKLYYGDNLYVLRDHIASDSIDLIYLDPPFNSNANYNILFKSPAGKGADSQIEAFEDSWHWNDKAEQAFHEVMTSGNTDVAELLRAMRGFLKENDMMAYLAMMAVRLIELHRVLKPTGSLYLHCDPTASHYLKLLLDGIFGGRMRAELIWKRSSAHNDGKQGAKQPGRIHDVIFFYTKADDWTWNPSFSAYDEAYLASEYKRQNHQGRWYKETDLTAAKPGGDVSYDWRVKRPIGGPWEADLTDEWLTPNDAWQYEAVKPYEGRFWAYSKANLRAFAESGHIIHRSTGMPRLVQFADEMPGIALQDLWMDIPPISAKAQERLGYPTQKPLALLERIINASSNPGDVVLDPFCGCGTAVDAAQKLGRQWIGIDVTHLSIGLIERRLQDRYGPNMLAKKNPPRNGEVAPKGSEGAIGSHDASVGAGGEPPPSAADAAATSPSRGGLAYSVIGTPNDIDSALKLAAEEPHQFQYWITQAIDGQPYQGGRKGADRGIDGYIYFTGHDRKTEAAIISVKAGRNVGVAMVRDLKGVIEREKSPIGLFVCAVAPTREMEREAAAAGVYEGADGRTYPRLQIYTLAEYFAGLRPKVPLLDRQAASRKAGVQDDGHKQGTLL</sequence>
<feature type="domain" description="DNA methylase N-4/N-6" evidence="7">
    <location>
        <begin position="23"/>
        <end position="375"/>
    </location>
</feature>
<dbReference type="InterPro" id="IPR029063">
    <property type="entry name" value="SAM-dependent_MTases_sf"/>
</dbReference>
<dbReference type="GO" id="GO:0009007">
    <property type="term" value="F:site-specific DNA-methyltransferase (adenine-specific) activity"/>
    <property type="evidence" value="ECO:0007669"/>
    <property type="project" value="UniProtKB-EC"/>
</dbReference>
<name>A0A6M4AXH8_9SPHN</name>
<evidence type="ECO:0000313" key="10">
    <source>
        <dbReference type="Proteomes" id="UP000503018"/>
    </source>
</evidence>
<dbReference type="PROSITE" id="PS00092">
    <property type="entry name" value="N6_MTASE"/>
    <property type="match status" value="1"/>
</dbReference>
<dbReference type="InterPro" id="IPR002941">
    <property type="entry name" value="DNA_methylase_N4/N6"/>
</dbReference>
<organism evidence="9 10">
    <name type="scientific">Sphingomonas lacunae</name>
    <dbReference type="NCBI Taxonomy" id="2698828"/>
    <lineage>
        <taxon>Bacteria</taxon>
        <taxon>Pseudomonadati</taxon>
        <taxon>Pseudomonadota</taxon>
        <taxon>Alphaproteobacteria</taxon>
        <taxon>Sphingomonadales</taxon>
        <taxon>Sphingomonadaceae</taxon>
        <taxon>Sphingomonas</taxon>
    </lineage>
</organism>
<evidence type="ECO:0000256" key="3">
    <source>
        <dbReference type="ARBA" id="ARBA00022603"/>
    </source>
</evidence>
<dbReference type="AlphaFoldDB" id="A0A6M4AXH8"/>
<evidence type="ECO:0000256" key="5">
    <source>
        <dbReference type="ARBA" id="ARBA00047942"/>
    </source>
</evidence>
<evidence type="ECO:0000256" key="4">
    <source>
        <dbReference type="ARBA" id="ARBA00022679"/>
    </source>
</evidence>
<dbReference type="KEGG" id="slan:GV829_10100"/>
<feature type="region of interest" description="Disordered" evidence="6">
    <location>
        <begin position="393"/>
        <end position="440"/>
    </location>
</feature>
<evidence type="ECO:0000256" key="2">
    <source>
        <dbReference type="ARBA" id="ARBA00011900"/>
    </source>
</evidence>
<accession>A0A6M4AXH8</accession>
<dbReference type="REBASE" id="403692">
    <property type="entry name" value="M.SspCSW10ORF10100P"/>
</dbReference>
<comment type="catalytic activity">
    <reaction evidence="5">
        <text>a 2'-deoxyadenosine in DNA + S-adenosyl-L-methionine = an N(6)-methyl-2'-deoxyadenosine in DNA + S-adenosyl-L-homocysteine + H(+)</text>
        <dbReference type="Rhea" id="RHEA:15197"/>
        <dbReference type="Rhea" id="RHEA-COMP:12418"/>
        <dbReference type="Rhea" id="RHEA-COMP:12419"/>
        <dbReference type="ChEBI" id="CHEBI:15378"/>
        <dbReference type="ChEBI" id="CHEBI:57856"/>
        <dbReference type="ChEBI" id="CHEBI:59789"/>
        <dbReference type="ChEBI" id="CHEBI:90615"/>
        <dbReference type="ChEBI" id="CHEBI:90616"/>
        <dbReference type="EC" id="2.1.1.72"/>
    </reaction>
</comment>
<evidence type="ECO:0000256" key="1">
    <source>
        <dbReference type="ARBA" id="ARBA00006594"/>
    </source>
</evidence>
<dbReference type="SUPFAM" id="SSF53335">
    <property type="entry name" value="S-adenosyl-L-methionine-dependent methyltransferases"/>
    <property type="match status" value="1"/>
</dbReference>
<dbReference type="GO" id="GO:0003677">
    <property type="term" value="F:DNA binding"/>
    <property type="evidence" value="ECO:0007669"/>
    <property type="project" value="InterPro"/>
</dbReference>
<evidence type="ECO:0000256" key="6">
    <source>
        <dbReference type="SAM" id="MobiDB-lite"/>
    </source>
</evidence>
<reference evidence="9 10" key="1">
    <citation type="submission" date="2020-01" db="EMBL/GenBank/DDBJ databases">
        <title>Sphingomonas sp. strain CSW-10.</title>
        <authorList>
            <person name="Chen W.-M."/>
        </authorList>
    </citation>
    <scope>NUCLEOTIDE SEQUENCE [LARGE SCALE GENOMIC DNA]</scope>
    <source>
        <strain evidence="9 10">CSW-10</strain>
    </source>
</reference>
<dbReference type="EMBL" id="CP053015">
    <property type="protein sequence ID" value="QJQ32749.1"/>
    <property type="molecule type" value="Genomic_DNA"/>
</dbReference>
<dbReference type="Pfam" id="PF22722">
    <property type="entry name" value="NA-iREase1"/>
    <property type="match status" value="1"/>
</dbReference>
<evidence type="ECO:0000259" key="7">
    <source>
        <dbReference type="Pfam" id="PF01555"/>
    </source>
</evidence>
<comment type="similarity">
    <text evidence="1">Belongs to the N(4)/N(6)-methyltransferase family.</text>
</comment>
<dbReference type="EC" id="2.1.1.72" evidence="2"/>